<evidence type="ECO:0000313" key="1">
    <source>
        <dbReference type="EMBL" id="KFE98604.1"/>
    </source>
</evidence>
<dbReference type="EMBL" id="JPRP01000002">
    <property type="protein sequence ID" value="KFE98604.1"/>
    <property type="molecule type" value="Genomic_DNA"/>
</dbReference>
<dbReference type="AlphaFoldDB" id="A0A085Z2E1"/>
<accession>A0A085Z2E1</accession>
<sequence length="121" mass="13976">MKPIQILVIIFCLGIFLIPKDNFYAQASQENCCKTESNINSCCEKDHSDHNSQDSKKDHKSCNDDCCSFCMTCHTFVENHFAKDNFWQISSFENILKIQVQYSDPYISNGLKEIWQPPKLG</sequence>
<dbReference type="eggNOG" id="ENOG503112U">
    <property type="taxonomic scope" value="Bacteria"/>
</dbReference>
<dbReference type="OrthoDB" id="1449897at2"/>
<dbReference type="STRING" id="236814.IX39_14320"/>
<gene>
    <name evidence="1" type="ORF">IX39_14320</name>
</gene>
<evidence type="ECO:0000313" key="2">
    <source>
        <dbReference type="Proteomes" id="UP000028713"/>
    </source>
</evidence>
<comment type="caution">
    <text evidence="1">The sequence shown here is derived from an EMBL/GenBank/DDBJ whole genome shotgun (WGS) entry which is preliminary data.</text>
</comment>
<protein>
    <submittedName>
        <fullName evidence="1">Uncharacterized protein</fullName>
    </submittedName>
</protein>
<organism evidence="1 2">
    <name type="scientific">Chryseobacterium formosense</name>
    <dbReference type="NCBI Taxonomy" id="236814"/>
    <lineage>
        <taxon>Bacteria</taxon>
        <taxon>Pseudomonadati</taxon>
        <taxon>Bacteroidota</taxon>
        <taxon>Flavobacteriia</taxon>
        <taxon>Flavobacteriales</taxon>
        <taxon>Weeksellaceae</taxon>
        <taxon>Chryseobacterium group</taxon>
        <taxon>Chryseobacterium</taxon>
    </lineage>
</organism>
<reference evidence="1 2" key="1">
    <citation type="submission" date="2014-07" db="EMBL/GenBank/DDBJ databases">
        <title>Genome of Chryseobacterium formosense LMG 24722.</title>
        <authorList>
            <person name="Pipes S.E."/>
            <person name="Stropko S.J."/>
            <person name="Newman J.D."/>
        </authorList>
    </citation>
    <scope>NUCLEOTIDE SEQUENCE [LARGE SCALE GENOMIC DNA]</scope>
    <source>
        <strain evidence="1 2">LMG 24722</strain>
    </source>
</reference>
<dbReference type="RefSeq" id="WP_034677845.1">
    <property type="nucleotide sequence ID" value="NZ_FPAP01000002.1"/>
</dbReference>
<name>A0A085Z2E1_9FLAO</name>
<proteinExistence type="predicted"/>
<dbReference type="Proteomes" id="UP000028713">
    <property type="component" value="Unassembled WGS sequence"/>
</dbReference>
<keyword evidence="2" id="KW-1185">Reference proteome</keyword>